<name>A0AAF5DFV2_STRER</name>
<protein>
    <submittedName>
        <fullName evidence="4">DZF domain-containing protein</fullName>
    </submittedName>
</protein>
<dbReference type="PROSITE" id="PS00028">
    <property type="entry name" value="ZINC_FINGER_C2H2_1"/>
    <property type="match status" value="3"/>
</dbReference>
<evidence type="ECO:0000313" key="4">
    <source>
        <dbReference type="WBParaSite" id="TCONS_00011101.p1"/>
    </source>
</evidence>
<dbReference type="InterPro" id="IPR003604">
    <property type="entry name" value="Matrin/U1-like-C_Znf_C2H2"/>
</dbReference>
<dbReference type="Gene3D" id="3.30.460.10">
    <property type="entry name" value="Beta Polymerase, domain 2"/>
    <property type="match status" value="1"/>
</dbReference>
<dbReference type="Gene3D" id="1.10.1410.40">
    <property type="match status" value="1"/>
</dbReference>
<dbReference type="SMART" id="SM00451">
    <property type="entry name" value="ZnF_U1"/>
    <property type="match status" value="3"/>
</dbReference>
<dbReference type="PANTHER" id="PTHR45762:SF3">
    <property type="entry name" value="ZINC-FINGER PROTEIN AT 72D, ISOFORM B"/>
    <property type="match status" value="1"/>
</dbReference>
<dbReference type="Pfam" id="PF12874">
    <property type="entry name" value="zf-met"/>
    <property type="match status" value="3"/>
</dbReference>
<dbReference type="InterPro" id="IPR049402">
    <property type="entry name" value="DZF_dom_C"/>
</dbReference>
<dbReference type="InterPro" id="IPR043519">
    <property type="entry name" value="NT_sf"/>
</dbReference>
<proteinExistence type="predicted"/>
<evidence type="ECO:0000313" key="3">
    <source>
        <dbReference type="Proteomes" id="UP000035681"/>
    </source>
</evidence>
<reference evidence="4" key="1">
    <citation type="submission" date="2024-02" db="UniProtKB">
        <authorList>
            <consortium name="WormBaseParasite"/>
        </authorList>
    </citation>
    <scope>IDENTIFICATION</scope>
</reference>
<dbReference type="PROSITE" id="PS51703">
    <property type="entry name" value="DZF"/>
    <property type="match status" value="1"/>
</dbReference>
<feature type="domain" description="DZF" evidence="2">
    <location>
        <begin position="372"/>
        <end position="713"/>
    </location>
</feature>
<keyword evidence="3" id="KW-1185">Reference proteome</keyword>
<dbReference type="WBParaSite" id="TCONS_00011101.p1">
    <property type="protein sequence ID" value="TCONS_00011101.p1"/>
    <property type="gene ID" value="XLOC_005182"/>
</dbReference>
<evidence type="ECO:0000256" key="1">
    <source>
        <dbReference type="SAM" id="MobiDB-lite"/>
    </source>
</evidence>
<dbReference type="GO" id="GO:0003676">
    <property type="term" value="F:nucleic acid binding"/>
    <property type="evidence" value="ECO:0007669"/>
    <property type="project" value="InterPro"/>
</dbReference>
<sequence>SLTLESILQGLMSRFPNRKNTNYQWSNPTMSSQQFSSNYPDNSLNGSNCLGGSNYNPILYQQSNIYPPYPLNGCNPEFNGSFYHNQVNAMSNIVPDSKSKYLSTIIYPNNGKGKSTANLQRNSYISSSNKKSKFFQMNINKNKSAQFHCDLCKVPCSDQKALDDHIKGKNHRRREALVNQNNDDAIKQGSAYKCEVCEVLCSSKDALISHVKGKAHEKQITNLKRLKLPIPQVNYNPVSSTKEPLSDPGTIEEKPEDPPEESGGRQIVGEEYIEIINCNITGKFIEYSCKLCECRFSDVNAKNIHLSGKRHHSSFRQKVNPSFNSEIIKKNDKKSSGKKIKMKNAKRNKHDTKQHSAFLLNDALNHDTSYAMSFSLPVFYSLTMEDEKMYERCEQLSLSHDESIKIDKVYNLLEESLKNLFSTESKSFPENFLKIKCIEKVGILPCGIAINIDKEFDLNLVLNDYPTCEIFNYIVNNLLLDLEKTSQSKWRVEPKISEACILISKLDTDFSIKLCITSPMCRDSNIPQSRALELLSYDSTNNILRKVRHFNWFEHYYGTNKDVKSTVKILRQIAYKIPSWKIFNDDVYLMLLLFHTSISSIKEKLYPSGLLRRFLEMLASGLLIPQSFVIIDPCERNETNILKGLSQKIREDVTNCAQHALRMMSFDKLSDIIFINEKSEVDNNSPVSSPTEVLYEKDTNYLTSSIIKEEDDILNDNILEDNVCDSINVSRKRRTSDDLVYPEAKNLKTEP</sequence>
<dbReference type="InterPro" id="IPR013087">
    <property type="entry name" value="Znf_C2H2_type"/>
</dbReference>
<feature type="region of interest" description="Disordered" evidence="1">
    <location>
        <begin position="237"/>
        <end position="266"/>
    </location>
</feature>
<dbReference type="Gene3D" id="3.30.160.60">
    <property type="entry name" value="Classic Zinc Finger"/>
    <property type="match status" value="2"/>
</dbReference>
<dbReference type="InterPro" id="IPR036236">
    <property type="entry name" value="Znf_C2H2_sf"/>
</dbReference>
<dbReference type="GO" id="GO:0008270">
    <property type="term" value="F:zinc ion binding"/>
    <property type="evidence" value="ECO:0007669"/>
    <property type="project" value="InterPro"/>
</dbReference>
<dbReference type="AlphaFoldDB" id="A0AAF5DFV2"/>
<dbReference type="PANTHER" id="PTHR45762">
    <property type="entry name" value="ZINC FINGER RNA-BINDING PROTEIN"/>
    <property type="match status" value="1"/>
</dbReference>
<dbReference type="InterPro" id="IPR006561">
    <property type="entry name" value="DZF_dom"/>
</dbReference>
<dbReference type="Proteomes" id="UP000035681">
    <property type="component" value="Unplaced"/>
</dbReference>
<dbReference type="SMART" id="SM00572">
    <property type="entry name" value="DZF"/>
    <property type="match status" value="1"/>
</dbReference>
<accession>A0AAF5DFV2</accession>
<dbReference type="SUPFAM" id="SSF57667">
    <property type="entry name" value="beta-beta-alpha zinc fingers"/>
    <property type="match status" value="3"/>
</dbReference>
<evidence type="ECO:0000259" key="2">
    <source>
        <dbReference type="PROSITE" id="PS51703"/>
    </source>
</evidence>
<dbReference type="Pfam" id="PF20965">
    <property type="entry name" value="DZF_C"/>
    <property type="match status" value="1"/>
</dbReference>
<organism evidence="3 4">
    <name type="scientific">Strongyloides stercoralis</name>
    <name type="common">Threadworm</name>
    <dbReference type="NCBI Taxonomy" id="6248"/>
    <lineage>
        <taxon>Eukaryota</taxon>
        <taxon>Metazoa</taxon>
        <taxon>Ecdysozoa</taxon>
        <taxon>Nematoda</taxon>
        <taxon>Chromadorea</taxon>
        <taxon>Rhabditida</taxon>
        <taxon>Tylenchina</taxon>
        <taxon>Panagrolaimomorpha</taxon>
        <taxon>Strongyloidoidea</taxon>
        <taxon>Strongyloididae</taxon>
        <taxon>Strongyloides</taxon>
    </lineage>
</organism>
<dbReference type="SMART" id="SM00355">
    <property type="entry name" value="ZnF_C2H2"/>
    <property type="match status" value="3"/>
</dbReference>